<comment type="caution">
    <text evidence="2">The sequence shown here is derived from an EMBL/GenBank/DDBJ whole genome shotgun (WGS) entry which is preliminary data.</text>
</comment>
<evidence type="ECO:0000313" key="2">
    <source>
        <dbReference type="EMBL" id="CAI2358729.1"/>
    </source>
</evidence>
<dbReference type="Proteomes" id="UP001295684">
    <property type="component" value="Unassembled WGS sequence"/>
</dbReference>
<evidence type="ECO:0000256" key="1">
    <source>
        <dbReference type="SAM" id="MobiDB-lite"/>
    </source>
</evidence>
<reference evidence="2" key="1">
    <citation type="submission" date="2023-07" db="EMBL/GenBank/DDBJ databases">
        <authorList>
            <consortium name="AG Swart"/>
            <person name="Singh M."/>
            <person name="Singh A."/>
            <person name="Seah K."/>
            <person name="Emmerich C."/>
        </authorList>
    </citation>
    <scope>NUCLEOTIDE SEQUENCE</scope>
    <source>
        <strain evidence="2">DP1</strain>
    </source>
</reference>
<gene>
    <name evidence="2" type="ORF">ECRASSUSDP1_LOCUS12</name>
</gene>
<feature type="region of interest" description="Disordered" evidence="1">
    <location>
        <begin position="621"/>
        <end position="642"/>
    </location>
</feature>
<name>A0AAD1U408_EUPCR</name>
<protein>
    <submittedName>
        <fullName evidence="2">Uncharacterized protein</fullName>
    </submittedName>
</protein>
<accession>A0AAD1U408</accession>
<organism evidence="2 3">
    <name type="scientific">Euplotes crassus</name>
    <dbReference type="NCBI Taxonomy" id="5936"/>
    <lineage>
        <taxon>Eukaryota</taxon>
        <taxon>Sar</taxon>
        <taxon>Alveolata</taxon>
        <taxon>Ciliophora</taxon>
        <taxon>Intramacronucleata</taxon>
        <taxon>Spirotrichea</taxon>
        <taxon>Hypotrichia</taxon>
        <taxon>Euplotida</taxon>
        <taxon>Euplotidae</taxon>
        <taxon>Moneuplotes</taxon>
    </lineage>
</organism>
<evidence type="ECO:0000313" key="3">
    <source>
        <dbReference type="Proteomes" id="UP001295684"/>
    </source>
</evidence>
<sequence>MNEKTQELPKSSSKKAKGFKLNLNPVEKLKSKISSSCELRCEEIEHKMEHIYQNIKEFSVIYNWFANHPLDLTSSDSISLRERMNIIMSNRNLEITQENSHYKKVVRKVQDLENSAQGIEHIMKKLQSSSLEVDENLETKVSISQFQKLCDRVTELEEAQISETSSETSSEHPEHCKVTHKEQFFSPRLKNDSKCVRCTEKYYSAKIEEICKNKCTRQEFNKEIMNVKQFCKQNFLKNAKYDQDLDKITHKFAHLHGLVKGVDQQLDINLRKISDLELGLKTKANHQEFSTKFDQMSYKLSGLPTTYEVGTLQDKLLQNLEDFQARITKIKHTSQRNEAIILRLDEVINEKASKVCIREIEKQLMDEVVKYTPLVKHQKLQANTESVYSSLSNQLCETKNSIVSLNKMASEEIKKAVHENIIKIREEVKNQMSETHKSEIRILKDLVSKRPDRNEFLKFLGTKSDKSDTEINKQVGDILNKQIRHLTIITLELLKKNLDKYTLKQGSQEMMNEKQAKIMYRQGLMIAKWINSFSSNQATQDFSVPADLEEFSTYVDSSLQDINQYLFSTTKNLFNKPKSRSKEELLKLLTSKNTRCRQPKAQMQISLHEISHLRPTSVRKTRLENSHNSSYSKAELEPHQRRNITPAKLISQNHKIIKSKPYSNSTTKFPQRLSVSYRRIRGNSSNKNIL</sequence>
<proteinExistence type="predicted"/>
<dbReference type="AlphaFoldDB" id="A0AAD1U408"/>
<dbReference type="EMBL" id="CAMPGE010000011">
    <property type="protein sequence ID" value="CAI2358729.1"/>
    <property type="molecule type" value="Genomic_DNA"/>
</dbReference>
<keyword evidence="3" id="KW-1185">Reference proteome</keyword>